<keyword evidence="4" id="KW-0819">tRNA processing</keyword>
<dbReference type="GO" id="GO:0030488">
    <property type="term" value="P:tRNA methylation"/>
    <property type="evidence" value="ECO:0007669"/>
    <property type="project" value="TreeGrafter"/>
</dbReference>
<dbReference type="EMBL" id="VJMH01007491">
    <property type="protein sequence ID" value="KAF0682727.1"/>
    <property type="molecule type" value="Genomic_DNA"/>
</dbReference>
<dbReference type="SUPFAM" id="SSF50978">
    <property type="entry name" value="WD40 repeat-like"/>
    <property type="match status" value="2"/>
</dbReference>
<dbReference type="PROSITE" id="PS50294">
    <property type="entry name" value="WD_REPEATS_REGION"/>
    <property type="match status" value="1"/>
</dbReference>
<dbReference type="EMBL" id="CAADRA010007517">
    <property type="protein sequence ID" value="VFU01807.1"/>
    <property type="molecule type" value="Genomic_DNA"/>
</dbReference>
<reference evidence="9 10" key="1">
    <citation type="submission" date="2019-03" db="EMBL/GenBank/DDBJ databases">
        <authorList>
            <person name="Gaulin E."/>
            <person name="Dumas B."/>
        </authorList>
    </citation>
    <scope>NUCLEOTIDE SEQUENCE [LARGE SCALE GENOMIC DNA]</scope>
    <source>
        <strain evidence="9">CBS 568.67</strain>
    </source>
</reference>
<protein>
    <submittedName>
        <fullName evidence="9">Aste57867_25178 protein</fullName>
    </submittedName>
</protein>
<evidence type="ECO:0000256" key="7">
    <source>
        <dbReference type="PROSITE-ProRule" id="PRU00221"/>
    </source>
</evidence>
<dbReference type="PROSITE" id="PS00678">
    <property type="entry name" value="WD_REPEATS_1"/>
    <property type="match status" value="1"/>
</dbReference>
<evidence type="ECO:0000256" key="4">
    <source>
        <dbReference type="ARBA" id="ARBA00022694"/>
    </source>
</evidence>
<dbReference type="PROSITE" id="PS50082">
    <property type="entry name" value="WD_REPEATS_2"/>
    <property type="match status" value="3"/>
</dbReference>
<dbReference type="InterPro" id="IPR020472">
    <property type="entry name" value="WD40_PAC1"/>
</dbReference>
<dbReference type="InterPro" id="IPR036322">
    <property type="entry name" value="WD40_repeat_dom_sf"/>
</dbReference>
<reference evidence="8" key="2">
    <citation type="submission" date="2019-06" db="EMBL/GenBank/DDBJ databases">
        <title>Genomics analysis of Aphanomyces spp. identifies a new class of oomycete effector associated with host adaptation.</title>
        <authorList>
            <person name="Gaulin E."/>
        </authorList>
    </citation>
    <scope>NUCLEOTIDE SEQUENCE</scope>
    <source>
        <strain evidence="8">CBS 578.67</strain>
    </source>
</reference>
<feature type="repeat" description="WD" evidence="7">
    <location>
        <begin position="203"/>
        <end position="235"/>
    </location>
</feature>
<evidence type="ECO:0000313" key="8">
    <source>
        <dbReference type="EMBL" id="KAF0682727.1"/>
    </source>
</evidence>
<keyword evidence="5" id="KW-0677">Repeat</keyword>
<evidence type="ECO:0000256" key="6">
    <source>
        <dbReference type="ARBA" id="ARBA00038255"/>
    </source>
</evidence>
<dbReference type="PANTHER" id="PTHR14344">
    <property type="entry name" value="WD REPEAT PROTEIN"/>
    <property type="match status" value="1"/>
</dbReference>
<evidence type="ECO:0000256" key="1">
    <source>
        <dbReference type="ARBA" id="ARBA00004496"/>
    </source>
</evidence>
<keyword evidence="3 7" id="KW-0853">WD repeat</keyword>
<dbReference type="PRINTS" id="PR00320">
    <property type="entry name" value="GPROTEINBRPT"/>
</dbReference>
<proteinExistence type="inferred from homology"/>
<dbReference type="PANTHER" id="PTHR14344:SF3">
    <property type="entry name" value="WD REPEAT-CONTAINING PROTEIN 6"/>
    <property type="match status" value="1"/>
</dbReference>
<accession>A0A485LTU1</accession>
<dbReference type="SUPFAM" id="SSF101908">
    <property type="entry name" value="Putative isomerase YbhE"/>
    <property type="match status" value="1"/>
</dbReference>
<dbReference type="GO" id="GO:0005737">
    <property type="term" value="C:cytoplasm"/>
    <property type="evidence" value="ECO:0007669"/>
    <property type="project" value="UniProtKB-SubCell"/>
</dbReference>
<dbReference type="Gene3D" id="2.130.10.10">
    <property type="entry name" value="YVTN repeat-like/Quinoprotein amine dehydrogenase"/>
    <property type="match status" value="4"/>
</dbReference>
<gene>
    <name evidence="9" type="primary">Aste57867_25178</name>
    <name evidence="8" type="ORF">As57867_025100</name>
    <name evidence="9" type="ORF">ASTE57867_25178</name>
</gene>
<keyword evidence="2" id="KW-0963">Cytoplasm</keyword>
<evidence type="ECO:0000313" key="10">
    <source>
        <dbReference type="Proteomes" id="UP000332933"/>
    </source>
</evidence>
<dbReference type="InterPro" id="IPR001680">
    <property type="entry name" value="WD40_rpt"/>
</dbReference>
<evidence type="ECO:0000313" key="9">
    <source>
        <dbReference type="EMBL" id="VFU01807.1"/>
    </source>
</evidence>
<dbReference type="InterPro" id="IPR051973">
    <property type="entry name" value="tRNA_Anticodon_Mtase-Reg"/>
</dbReference>
<dbReference type="InterPro" id="IPR015943">
    <property type="entry name" value="WD40/YVTN_repeat-like_dom_sf"/>
</dbReference>
<dbReference type="Pfam" id="PF00400">
    <property type="entry name" value="WD40"/>
    <property type="match status" value="3"/>
</dbReference>
<evidence type="ECO:0000256" key="3">
    <source>
        <dbReference type="ARBA" id="ARBA00022574"/>
    </source>
</evidence>
<sequence length="1028" mass="109471">MRFQKDTFVGAVTALRFSADGSLLYAAVGCTLYVYDSARGTICTAPLDVWSQGTIHGMDMGVSSAAGALALCFGQKQVALLQNVAQTPSEAAVAVHGDAIVAATECVDWVLDARLLLDEIVSTAVPLPPVAIGLAHNMIHVWDPNANTILHEFQCTERSILYAMGLYGRSLDSLVVAAGTVFQHILLWAPTDTTAPIAPAQRLHQHDGVLFQLEWSATGRTLASVSDDRSVQLWSNAHDDVEPTLAPRVSRDEALALRFQSRFRAWGHTARVWDVQFCHDGRLVSASEDATCKLWSATTGDCLATLVGHVDTNVWRVAVHPRRDVSVVATGGGDNAIKLWDVDQAIHAQSVAAARPFATMDGLSLRNMVALPSALYWISDQGHVGVQPIAEPVVAPVIVNVHANVCCVSGTTDVVAVGDVKGQLMLLTPTTLDTVAVVPLAHAGRIMSIWCLDDGVTIYTTGVDLKLREWRYHATALALVATYQCPSKTCMASLVTHDATLWCGDARGNICAFHRPSSSTSPDDIIQPYLVRVQVHGKDVVRPLDFSAASTSSSFERVSQVSSLAWHAGRLYSCGYDGYMCTLAVEKMSSSSAVPALVVRRRVAVKGISTLKTLSWTPSGDLVVFGFHASHGIVVNVTQNLRLLALDCGGWRRPHALHLDHATGGHVLGFALPKSSALHVHRSSVRTCSSLFRTPASWHGQHHSKMGCCIAAVGQHHVVTGSEDGSLKLHPVASSSSIRCVDTVSMHVTNVRALNVVGDWVVSGGGKQSIHLWRATDAALDHMAEYTPTNVSQDQRILALAATAIDDETLAVFATNSEGQLTFLTARADSGLTMRATWSDSDKPILSCAVGLGFLVTGATDGHVVVWDVAALLGQLTDDVVAPTAPVYKYRAHDMGANCICLRPTGAASFDVLSGGDDQCIAHAAVVFDRDAATSLQVRHLPGVQNASASALKTIQSLGDVVVAAGYDQRVTAWHVDNAAGTLTWASAAFSEVADIAGVALRPSTTKNATQVVVVGKGMQTMTLHHAK</sequence>
<dbReference type="AlphaFoldDB" id="A0A485LTU1"/>
<dbReference type="Proteomes" id="UP000332933">
    <property type="component" value="Unassembled WGS sequence"/>
</dbReference>
<comment type="similarity">
    <text evidence="6">Belongs to the WD repeat WDR6 family.</text>
</comment>
<name>A0A485LTU1_9STRA</name>
<comment type="subcellular location">
    <subcellularLocation>
        <location evidence="1">Cytoplasm</location>
    </subcellularLocation>
</comment>
<dbReference type="SMART" id="SM00320">
    <property type="entry name" value="WD40"/>
    <property type="match status" value="10"/>
</dbReference>
<evidence type="ECO:0000256" key="5">
    <source>
        <dbReference type="ARBA" id="ARBA00022737"/>
    </source>
</evidence>
<feature type="repeat" description="WD" evidence="7">
    <location>
        <begin position="328"/>
        <end position="350"/>
    </location>
</feature>
<feature type="repeat" description="WD" evidence="7">
    <location>
        <begin position="265"/>
        <end position="305"/>
    </location>
</feature>
<organism evidence="9 10">
    <name type="scientific">Aphanomyces stellatus</name>
    <dbReference type="NCBI Taxonomy" id="120398"/>
    <lineage>
        <taxon>Eukaryota</taxon>
        <taxon>Sar</taxon>
        <taxon>Stramenopiles</taxon>
        <taxon>Oomycota</taxon>
        <taxon>Saprolegniomycetes</taxon>
        <taxon>Saprolegniales</taxon>
        <taxon>Verrucalvaceae</taxon>
        <taxon>Aphanomyces</taxon>
    </lineage>
</organism>
<evidence type="ECO:0000256" key="2">
    <source>
        <dbReference type="ARBA" id="ARBA00022490"/>
    </source>
</evidence>
<dbReference type="InterPro" id="IPR019775">
    <property type="entry name" value="WD40_repeat_CS"/>
</dbReference>
<keyword evidence="10" id="KW-1185">Reference proteome</keyword>
<dbReference type="OrthoDB" id="5594999at2759"/>